<dbReference type="GO" id="GO:0038039">
    <property type="term" value="C:G protein-coupled receptor heterodimeric complex"/>
    <property type="evidence" value="ECO:0007669"/>
    <property type="project" value="TreeGrafter"/>
</dbReference>
<keyword evidence="5" id="KW-0812">Transmembrane</keyword>
<evidence type="ECO:0000313" key="7">
    <source>
        <dbReference type="Proteomes" id="UP001497497"/>
    </source>
</evidence>
<evidence type="ECO:0000256" key="4">
    <source>
        <dbReference type="ARBA" id="ARBA00023224"/>
    </source>
</evidence>
<organism evidence="6 7">
    <name type="scientific">Lymnaea stagnalis</name>
    <name type="common">Great pond snail</name>
    <name type="synonym">Helix stagnalis</name>
    <dbReference type="NCBI Taxonomy" id="6523"/>
    <lineage>
        <taxon>Eukaryota</taxon>
        <taxon>Metazoa</taxon>
        <taxon>Spiralia</taxon>
        <taxon>Lophotrochozoa</taxon>
        <taxon>Mollusca</taxon>
        <taxon>Gastropoda</taxon>
        <taxon>Heterobranchia</taxon>
        <taxon>Euthyneura</taxon>
        <taxon>Panpulmonata</taxon>
        <taxon>Hygrophila</taxon>
        <taxon>Lymnaeoidea</taxon>
        <taxon>Lymnaeidae</taxon>
        <taxon>Lymnaea</taxon>
    </lineage>
</organism>
<dbReference type="Proteomes" id="UP001497497">
    <property type="component" value="Unassembled WGS sequence"/>
</dbReference>
<accession>A0AAV2H0P1</accession>
<name>A0AAV2H0P1_LYMST</name>
<dbReference type="AlphaFoldDB" id="A0AAV2H0P1"/>
<feature type="transmembrane region" description="Helical" evidence="5">
    <location>
        <begin position="12"/>
        <end position="33"/>
    </location>
</feature>
<comment type="caution">
    <text evidence="6">The sequence shown here is derived from an EMBL/GenBank/DDBJ whole genome shotgun (WGS) entry which is preliminary data.</text>
</comment>
<dbReference type="PANTHER" id="PTHR10519">
    <property type="entry name" value="GABA-B RECEPTOR"/>
    <property type="match status" value="1"/>
</dbReference>
<keyword evidence="1" id="KW-0297">G-protein coupled receptor</keyword>
<dbReference type="EMBL" id="CAXITT010000014">
    <property type="protein sequence ID" value="CAL1527214.1"/>
    <property type="molecule type" value="Genomic_DNA"/>
</dbReference>
<dbReference type="PANTHER" id="PTHR10519:SF74">
    <property type="entry name" value="GAMMA-AMINOBUTYRIC ACID TYPE B RECEPTOR SUBUNIT 2"/>
    <property type="match status" value="1"/>
</dbReference>
<feature type="non-terminal residue" evidence="6">
    <location>
        <position position="53"/>
    </location>
</feature>
<keyword evidence="5" id="KW-1133">Transmembrane helix</keyword>
<evidence type="ECO:0000256" key="3">
    <source>
        <dbReference type="ARBA" id="ARBA00023180"/>
    </source>
</evidence>
<evidence type="ECO:0000256" key="2">
    <source>
        <dbReference type="ARBA" id="ARBA00023170"/>
    </source>
</evidence>
<keyword evidence="2" id="KW-0675">Receptor</keyword>
<dbReference type="GO" id="GO:0007214">
    <property type="term" value="P:gamma-aminobutyric acid signaling pathway"/>
    <property type="evidence" value="ECO:0007669"/>
    <property type="project" value="TreeGrafter"/>
</dbReference>
<keyword evidence="5" id="KW-0472">Membrane</keyword>
<dbReference type="InterPro" id="IPR002455">
    <property type="entry name" value="GPCR3_GABA-B"/>
</dbReference>
<reference evidence="6 7" key="1">
    <citation type="submission" date="2024-04" db="EMBL/GenBank/DDBJ databases">
        <authorList>
            <consortium name="Genoscope - CEA"/>
            <person name="William W."/>
        </authorList>
    </citation>
    <scope>NUCLEOTIDE SEQUENCE [LARGE SCALE GENOMIC DNA]</scope>
</reference>
<gene>
    <name evidence="6" type="ORF">GSLYS_00001391001</name>
</gene>
<evidence type="ECO:0000256" key="1">
    <source>
        <dbReference type="ARBA" id="ARBA00023040"/>
    </source>
</evidence>
<keyword evidence="7" id="KW-1185">Reference proteome</keyword>
<keyword evidence="4" id="KW-0807">Transducer</keyword>
<keyword evidence="3" id="KW-0325">Glycoprotein</keyword>
<dbReference type="GO" id="GO:0004965">
    <property type="term" value="F:G protein-coupled GABA receptor activity"/>
    <property type="evidence" value="ECO:0007669"/>
    <property type="project" value="InterPro"/>
</dbReference>
<sequence length="53" mass="5795">QVSCPELNDSKWIALCIYNVVVLSPVGVVVVMATEDKPEINYALESSMILLVT</sequence>
<evidence type="ECO:0000256" key="5">
    <source>
        <dbReference type="SAM" id="Phobius"/>
    </source>
</evidence>
<proteinExistence type="predicted"/>
<protein>
    <submittedName>
        <fullName evidence="6">Uncharacterized protein</fullName>
    </submittedName>
</protein>
<feature type="non-terminal residue" evidence="6">
    <location>
        <position position="1"/>
    </location>
</feature>
<evidence type="ECO:0000313" key="6">
    <source>
        <dbReference type="EMBL" id="CAL1527214.1"/>
    </source>
</evidence>